<keyword evidence="2" id="KW-1185">Reference proteome</keyword>
<organism evidence="1 2">
    <name type="scientific">Mycobacterium kansasii</name>
    <dbReference type="NCBI Taxonomy" id="1768"/>
    <lineage>
        <taxon>Bacteria</taxon>
        <taxon>Bacillati</taxon>
        <taxon>Actinomycetota</taxon>
        <taxon>Actinomycetes</taxon>
        <taxon>Mycobacteriales</taxon>
        <taxon>Mycobacteriaceae</taxon>
        <taxon>Mycobacterium</taxon>
    </lineage>
</organism>
<proteinExistence type="predicted"/>
<evidence type="ECO:0000313" key="1">
    <source>
        <dbReference type="EMBL" id="BCI89317.1"/>
    </source>
</evidence>
<sequence length="68" mass="7372">MSAARQAGRKPSRAAALAYKLADRLVFSTIRERFGGRIRFFVSAAAALDRNVAQWFDAIGITVLEGTG</sequence>
<gene>
    <name evidence="1" type="ORF">NIIDMKKI_45230</name>
</gene>
<protein>
    <submittedName>
        <fullName evidence="1">Uncharacterized protein</fullName>
    </submittedName>
</protein>
<dbReference type="Proteomes" id="UP000516380">
    <property type="component" value="Chromosome"/>
</dbReference>
<dbReference type="EMBL" id="AP023343">
    <property type="protein sequence ID" value="BCI89317.1"/>
    <property type="molecule type" value="Genomic_DNA"/>
</dbReference>
<reference evidence="1 2" key="1">
    <citation type="submission" date="2020-07" db="EMBL/GenBank/DDBJ databases">
        <title>Mycobacterium kansasii (former subtype) with zoonotic potential isolated from diseased indoor pet cat, Japan.</title>
        <authorList>
            <person name="Fukano H."/>
            <person name="Terazono T."/>
            <person name="Hoshino Y."/>
        </authorList>
    </citation>
    <scope>NUCLEOTIDE SEQUENCE [LARGE SCALE GENOMIC DNA]</scope>
    <source>
        <strain evidence="1 2">Kuro-I</strain>
    </source>
</reference>
<evidence type="ECO:0000313" key="2">
    <source>
        <dbReference type="Proteomes" id="UP000516380"/>
    </source>
</evidence>
<accession>A0A7G1IEG7</accession>
<dbReference type="AlphaFoldDB" id="A0A7G1IEG7"/>
<name>A0A7G1IEG7_MYCKA</name>